<name>A0A1Y2I9Y1_TRAC3</name>
<evidence type="ECO:0000313" key="3">
    <source>
        <dbReference type="Proteomes" id="UP000193067"/>
    </source>
</evidence>
<sequence>MLKRAILHPRGRLRISKRYCMGLLPPVLTVRVSGRIHRHRLHHRSCRQCMRARLLLLDQIRANPSPSQRQTQNATRDPQPTGSLCLASGTFWRIARTGRYGSTLGVRSPARCAGPHRLCKAQIARRRQLIAAA</sequence>
<accession>A0A1Y2I9Y1</accession>
<organism evidence="2 3">
    <name type="scientific">Trametes coccinea (strain BRFM310)</name>
    <name type="common">Pycnoporus coccineus</name>
    <dbReference type="NCBI Taxonomy" id="1353009"/>
    <lineage>
        <taxon>Eukaryota</taxon>
        <taxon>Fungi</taxon>
        <taxon>Dikarya</taxon>
        <taxon>Basidiomycota</taxon>
        <taxon>Agaricomycotina</taxon>
        <taxon>Agaricomycetes</taxon>
        <taxon>Polyporales</taxon>
        <taxon>Polyporaceae</taxon>
        <taxon>Trametes</taxon>
    </lineage>
</organism>
<dbReference type="Proteomes" id="UP000193067">
    <property type="component" value="Unassembled WGS sequence"/>
</dbReference>
<reference evidence="2 3" key="1">
    <citation type="journal article" date="2015" name="Biotechnol. Biofuels">
        <title>Enhanced degradation of softwood versus hardwood by the white-rot fungus Pycnoporus coccineus.</title>
        <authorList>
            <person name="Couturier M."/>
            <person name="Navarro D."/>
            <person name="Chevret D."/>
            <person name="Henrissat B."/>
            <person name="Piumi F."/>
            <person name="Ruiz-Duenas F.J."/>
            <person name="Martinez A.T."/>
            <person name="Grigoriev I.V."/>
            <person name="Riley R."/>
            <person name="Lipzen A."/>
            <person name="Berrin J.G."/>
            <person name="Master E.R."/>
            <person name="Rosso M.N."/>
        </authorList>
    </citation>
    <scope>NUCLEOTIDE SEQUENCE [LARGE SCALE GENOMIC DNA]</scope>
    <source>
        <strain evidence="2 3">BRFM310</strain>
    </source>
</reference>
<gene>
    <name evidence="2" type="ORF">PYCCODRAFT_1133788</name>
</gene>
<proteinExistence type="predicted"/>
<evidence type="ECO:0000256" key="1">
    <source>
        <dbReference type="SAM" id="MobiDB-lite"/>
    </source>
</evidence>
<dbReference type="AlphaFoldDB" id="A0A1Y2I9Y1"/>
<protein>
    <submittedName>
        <fullName evidence="2">Uncharacterized protein</fullName>
    </submittedName>
</protein>
<evidence type="ECO:0000313" key="2">
    <source>
        <dbReference type="EMBL" id="OSC97523.1"/>
    </source>
</evidence>
<keyword evidence="3" id="KW-1185">Reference proteome</keyword>
<dbReference type="EMBL" id="KZ084150">
    <property type="protein sequence ID" value="OSC97523.1"/>
    <property type="molecule type" value="Genomic_DNA"/>
</dbReference>
<feature type="region of interest" description="Disordered" evidence="1">
    <location>
        <begin position="63"/>
        <end position="82"/>
    </location>
</feature>